<dbReference type="InterPro" id="IPR014942">
    <property type="entry name" value="AbiEii"/>
</dbReference>
<evidence type="ECO:0000313" key="2">
    <source>
        <dbReference type="Proteomes" id="UP000264215"/>
    </source>
</evidence>
<proteinExistence type="predicted"/>
<organism evidence="1 2">
    <name type="scientific">Mesotoga infera</name>
    <dbReference type="NCBI Taxonomy" id="1236046"/>
    <lineage>
        <taxon>Bacteria</taxon>
        <taxon>Thermotogati</taxon>
        <taxon>Thermotogota</taxon>
        <taxon>Thermotogae</taxon>
        <taxon>Kosmotogales</taxon>
        <taxon>Kosmotogaceae</taxon>
        <taxon>Mesotoga</taxon>
    </lineage>
</organism>
<evidence type="ECO:0000313" key="1">
    <source>
        <dbReference type="EMBL" id="HCO69960.1"/>
    </source>
</evidence>
<dbReference type="Pfam" id="PF08843">
    <property type="entry name" value="AbiEii"/>
    <property type="match status" value="1"/>
</dbReference>
<accession>A0A3D3TLC6</accession>
<evidence type="ECO:0008006" key="3">
    <source>
        <dbReference type="Google" id="ProtNLM"/>
    </source>
</evidence>
<name>A0A3D3TLC6_9BACT</name>
<reference evidence="1 2" key="1">
    <citation type="journal article" date="2018" name="Nat. Biotechnol.">
        <title>A standardized bacterial taxonomy based on genome phylogeny substantially revises the tree of life.</title>
        <authorList>
            <person name="Parks D.H."/>
            <person name="Chuvochina M."/>
            <person name="Waite D.W."/>
            <person name="Rinke C."/>
            <person name="Skarshewski A."/>
            <person name="Chaumeil P.A."/>
            <person name="Hugenholtz P."/>
        </authorList>
    </citation>
    <scope>NUCLEOTIDE SEQUENCE [LARGE SCALE GENOMIC DNA]</scope>
    <source>
        <strain evidence="1">UBA9905</strain>
    </source>
</reference>
<comment type="caution">
    <text evidence="1">The sequence shown here is derived from an EMBL/GenBank/DDBJ whole genome shotgun (WGS) entry which is preliminary data.</text>
</comment>
<dbReference type="Gene3D" id="3.10.450.620">
    <property type="entry name" value="JHP933, nucleotidyltransferase-like core domain"/>
    <property type="match status" value="1"/>
</dbReference>
<dbReference type="Proteomes" id="UP000264215">
    <property type="component" value="Unassembled WGS sequence"/>
</dbReference>
<dbReference type="AlphaFoldDB" id="A0A3D3TLC6"/>
<gene>
    <name evidence="1" type="ORF">DIT26_05165</name>
</gene>
<sequence length="350" mass="39661">MISDTCLTREYLETKRVELRCDQILLEKAIKALQLLELLIVNGANLTFKGGTSLILLLDRVQRLSIDIDIVVEPETDLSTAFSKVISTGKFSNYEEDVRKTIFPVRHFKFYYDSVNPSQKNAYILIDALYEKPLHTELIQTPIRSSVFYTENPVTVVTTPSIDAILGDKLTAFAPNTTGIPYDAKKGMEICKQLFDIATIFDYHKNTRTVRDTFMRIALAEAHYRGMESLTPEDILKDTFATALLIGTRGKREPDHYRELDSGRSRLSSHILGFNYKQTKFFSDAAKVAYLAACLLGETDATFRWSGDEFFERIVDESFTFLNKLSAVSPEAFAYFSKSVEQIAKLSGIQ</sequence>
<protein>
    <recommendedName>
        <fullName evidence="3">Nucleotidyl transferase AbiEii/AbiGii toxin family protein</fullName>
    </recommendedName>
</protein>
<dbReference type="EMBL" id="DQBS01000124">
    <property type="protein sequence ID" value="HCO69960.1"/>
    <property type="molecule type" value="Genomic_DNA"/>
</dbReference>